<feature type="transmembrane region" description="Helical" evidence="6">
    <location>
        <begin position="64"/>
        <end position="85"/>
    </location>
</feature>
<dbReference type="InterPro" id="IPR000620">
    <property type="entry name" value="EamA_dom"/>
</dbReference>
<feature type="transmembrane region" description="Helical" evidence="6">
    <location>
        <begin position="266"/>
        <end position="290"/>
    </location>
</feature>
<accession>A0A401ZE33</accession>
<evidence type="ECO:0000256" key="1">
    <source>
        <dbReference type="ARBA" id="ARBA00004141"/>
    </source>
</evidence>
<keyword evidence="3 6" id="KW-0812">Transmembrane</keyword>
<keyword evidence="5 6" id="KW-0472">Membrane</keyword>
<evidence type="ECO:0000259" key="7">
    <source>
        <dbReference type="Pfam" id="PF00892"/>
    </source>
</evidence>
<name>A0A401ZE33_9CHLR</name>
<dbReference type="EMBL" id="BIFQ01000001">
    <property type="protein sequence ID" value="GCE05093.1"/>
    <property type="molecule type" value="Genomic_DNA"/>
</dbReference>
<evidence type="ECO:0000256" key="3">
    <source>
        <dbReference type="ARBA" id="ARBA00022692"/>
    </source>
</evidence>
<keyword evidence="4 6" id="KW-1133">Transmembrane helix</keyword>
<feature type="domain" description="EamA" evidence="7">
    <location>
        <begin position="149"/>
        <end position="283"/>
    </location>
</feature>
<evidence type="ECO:0000256" key="6">
    <source>
        <dbReference type="SAM" id="Phobius"/>
    </source>
</evidence>
<protein>
    <submittedName>
        <fullName evidence="8">Membrane protein</fullName>
    </submittedName>
</protein>
<feature type="transmembrane region" description="Helical" evidence="6">
    <location>
        <begin position="123"/>
        <end position="141"/>
    </location>
</feature>
<dbReference type="Pfam" id="PF00892">
    <property type="entry name" value="EamA"/>
    <property type="match status" value="2"/>
</dbReference>
<feature type="transmembrane region" description="Helical" evidence="6">
    <location>
        <begin position="7"/>
        <end position="27"/>
    </location>
</feature>
<feature type="domain" description="EamA" evidence="7">
    <location>
        <begin position="4"/>
        <end position="137"/>
    </location>
</feature>
<gene>
    <name evidence="8" type="ORF">KDAU_24220</name>
</gene>
<comment type="similarity">
    <text evidence="2">Belongs to the EamA transporter family.</text>
</comment>
<dbReference type="AlphaFoldDB" id="A0A401ZE33"/>
<dbReference type="GO" id="GO:0016020">
    <property type="term" value="C:membrane"/>
    <property type="evidence" value="ECO:0007669"/>
    <property type="project" value="UniProtKB-SubCell"/>
</dbReference>
<evidence type="ECO:0000313" key="9">
    <source>
        <dbReference type="Proteomes" id="UP000287224"/>
    </source>
</evidence>
<dbReference type="PANTHER" id="PTHR32322">
    <property type="entry name" value="INNER MEMBRANE TRANSPORTER"/>
    <property type="match status" value="1"/>
</dbReference>
<evidence type="ECO:0000256" key="4">
    <source>
        <dbReference type="ARBA" id="ARBA00022989"/>
    </source>
</evidence>
<dbReference type="RefSeq" id="WP_126596173.1">
    <property type="nucleotide sequence ID" value="NZ_BIFQ01000001.1"/>
</dbReference>
<feature type="transmembrane region" description="Helical" evidence="6">
    <location>
        <begin position="147"/>
        <end position="167"/>
    </location>
</feature>
<dbReference type="InterPro" id="IPR037185">
    <property type="entry name" value="EmrE-like"/>
</dbReference>
<dbReference type="SUPFAM" id="SSF103481">
    <property type="entry name" value="Multidrug resistance efflux transporter EmrE"/>
    <property type="match status" value="2"/>
</dbReference>
<reference evidence="9" key="1">
    <citation type="submission" date="2018-12" db="EMBL/GenBank/DDBJ databases">
        <title>Tengunoibacter tsumagoiensis gen. nov., sp. nov., Dictyobacter kobayashii sp. nov., D. alpinus sp. nov., and D. joshuensis sp. nov. and description of Dictyobacteraceae fam. nov. within the order Ktedonobacterales isolated from Tengu-no-mugimeshi.</title>
        <authorList>
            <person name="Wang C.M."/>
            <person name="Zheng Y."/>
            <person name="Sakai Y."/>
            <person name="Toyoda A."/>
            <person name="Minakuchi Y."/>
            <person name="Abe K."/>
            <person name="Yokota A."/>
            <person name="Yabe S."/>
        </authorList>
    </citation>
    <scope>NUCLEOTIDE SEQUENCE [LARGE SCALE GENOMIC DNA]</scope>
    <source>
        <strain evidence="9">S-27</strain>
    </source>
</reference>
<feature type="transmembrane region" description="Helical" evidence="6">
    <location>
        <begin position="33"/>
        <end position="52"/>
    </location>
</feature>
<evidence type="ECO:0000313" key="8">
    <source>
        <dbReference type="EMBL" id="GCE05093.1"/>
    </source>
</evidence>
<evidence type="ECO:0000256" key="2">
    <source>
        <dbReference type="ARBA" id="ARBA00007362"/>
    </source>
</evidence>
<organism evidence="8 9">
    <name type="scientific">Dictyobacter aurantiacus</name>
    <dbReference type="NCBI Taxonomy" id="1936993"/>
    <lineage>
        <taxon>Bacteria</taxon>
        <taxon>Bacillati</taxon>
        <taxon>Chloroflexota</taxon>
        <taxon>Ktedonobacteria</taxon>
        <taxon>Ktedonobacterales</taxon>
        <taxon>Dictyobacteraceae</taxon>
        <taxon>Dictyobacter</taxon>
    </lineage>
</organism>
<dbReference type="InterPro" id="IPR050638">
    <property type="entry name" value="AA-Vitamin_Transporters"/>
</dbReference>
<sequence>MTRKGWLLFIAISVFWGIPYFFIKIAVRELDPAVVVFARAAIAAMILLPMTAQQKTLRPMLKRWPVVLLFAIIHMVGAFLLISYGEQHVSSSLASLLIAANPLIVAVLALGFDKSERVNGLRLVGLLIGMAGLVVLLGFDVGGDRQLWFGAILILLAATGYAIGALMLKSRPLVELPRIAVAAGECSVTTIVLLPLVLTRLPGSVPSLGVLLSLLILGVICTALALPTFFALIAEVGASRGTVITYVNPAVSVLLGVTILGEPLTIATIAGFLLIILGSWISTTGSIPFFTIRNAPQPEACGTE</sequence>
<evidence type="ECO:0000256" key="5">
    <source>
        <dbReference type="ARBA" id="ARBA00023136"/>
    </source>
</evidence>
<feature type="transmembrane region" description="Helical" evidence="6">
    <location>
        <begin position="210"/>
        <end position="234"/>
    </location>
</feature>
<feature type="transmembrane region" description="Helical" evidence="6">
    <location>
        <begin position="91"/>
        <end position="111"/>
    </location>
</feature>
<feature type="transmembrane region" description="Helical" evidence="6">
    <location>
        <begin position="179"/>
        <end position="198"/>
    </location>
</feature>
<keyword evidence="9" id="KW-1185">Reference proteome</keyword>
<dbReference type="Proteomes" id="UP000287224">
    <property type="component" value="Unassembled WGS sequence"/>
</dbReference>
<dbReference type="OrthoDB" id="158029at2"/>
<dbReference type="PANTHER" id="PTHR32322:SF9">
    <property type="entry name" value="AMINO-ACID METABOLITE EFFLUX PUMP-RELATED"/>
    <property type="match status" value="1"/>
</dbReference>
<proteinExistence type="inferred from homology"/>
<feature type="transmembrane region" description="Helical" evidence="6">
    <location>
        <begin position="241"/>
        <end position="260"/>
    </location>
</feature>
<comment type="caution">
    <text evidence="8">The sequence shown here is derived from an EMBL/GenBank/DDBJ whole genome shotgun (WGS) entry which is preliminary data.</text>
</comment>
<comment type="subcellular location">
    <subcellularLocation>
        <location evidence="1">Membrane</location>
        <topology evidence="1">Multi-pass membrane protein</topology>
    </subcellularLocation>
</comment>